<keyword evidence="6" id="KW-0408">Iron</keyword>
<keyword evidence="8" id="KW-0732">Signal</keyword>
<dbReference type="Pfam" id="PF01328">
    <property type="entry name" value="Peroxidase_2"/>
    <property type="match status" value="1"/>
</dbReference>
<organism evidence="10 11">
    <name type="scientific">Hirsutella minnesotensis 3608</name>
    <dbReference type="NCBI Taxonomy" id="1043627"/>
    <lineage>
        <taxon>Eukaryota</taxon>
        <taxon>Fungi</taxon>
        <taxon>Dikarya</taxon>
        <taxon>Ascomycota</taxon>
        <taxon>Pezizomycotina</taxon>
        <taxon>Sordariomycetes</taxon>
        <taxon>Hypocreomycetidae</taxon>
        <taxon>Hypocreales</taxon>
        <taxon>Ophiocordycipitaceae</taxon>
        <taxon>Hirsutella</taxon>
    </lineage>
</organism>
<feature type="chain" id="PRO_5002525884" description="Heme haloperoxidase family profile domain-containing protein" evidence="8">
    <location>
        <begin position="17"/>
        <end position="317"/>
    </location>
</feature>
<evidence type="ECO:0000256" key="8">
    <source>
        <dbReference type="SAM" id="SignalP"/>
    </source>
</evidence>
<dbReference type="AlphaFoldDB" id="A0A0F7ZLX1"/>
<keyword evidence="5" id="KW-0560">Oxidoreductase</keyword>
<feature type="domain" description="Heme haloperoxidase family profile" evidence="9">
    <location>
        <begin position="79"/>
        <end position="291"/>
    </location>
</feature>
<feature type="signal peptide" evidence="8">
    <location>
        <begin position="1"/>
        <end position="16"/>
    </location>
</feature>
<name>A0A0F7ZLX1_9HYPO</name>
<evidence type="ECO:0000256" key="7">
    <source>
        <dbReference type="ARBA" id="ARBA00025795"/>
    </source>
</evidence>
<gene>
    <name evidence="10" type="ORF">HIM_09073</name>
</gene>
<dbReference type="InterPro" id="IPR036851">
    <property type="entry name" value="Chloroperoxidase-like_sf"/>
</dbReference>
<evidence type="ECO:0000256" key="2">
    <source>
        <dbReference type="ARBA" id="ARBA00022559"/>
    </source>
</evidence>
<dbReference type="PANTHER" id="PTHR33577">
    <property type="entry name" value="STERIGMATOCYSTIN BIOSYNTHESIS PEROXIDASE STCC-RELATED"/>
    <property type="match status" value="1"/>
</dbReference>
<keyword evidence="4" id="KW-0479">Metal-binding</keyword>
<reference evidence="10 11" key="1">
    <citation type="journal article" date="2014" name="Genome Biol. Evol.">
        <title>Comparative genomics and transcriptomics analyses reveal divergent lifestyle features of nematode endoparasitic fungus Hirsutella minnesotensis.</title>
        <authorList>
            <person name="Lai Y."/>
            <person name="Liu K."/>
            <person name="Zhang X."/>
            <person name="Zhang X."/>
            <person name="Li K."/>
            <person name="Wang N."/>
            <person name="Shu C."/>
            <person name="Wu Y."/>
            <person name="Wang C."/>
            <person name="Bushley K.E."/>
            <person name="Xiang M."/>
            <person name="Liu X."/>
        </authorList>
    </citation>
    <scope>NUCLEOTIDE SEQUENCE [LARGE SCALE GENOMIC DNA]</scope>
    <source>
        <strain evidence="10 11">3608</strain>
    </source>
</reference>
<comment type="cofactor">
    <cofactor evidence="1">
        <name>heme b</name>
        <dbReference type="ChEBI" id="CHEBI:60344"/>
    </cofactor>
</comment>
<evidence type="ECO:0000256" key="4">
    <source>
        <dbReference type="ARBA" id="ARBA00022723"/>
    </source>
</evidence>
<dbReference type="EMBL" id="KQ030570">
    <property type="protein sequence ID" value="KJZ71535.1"/>
    <property type="molecule type" value="Genomic_DNA"/>
</dbReference>
<comment type="similarity">
    <text evidence="7">Belongs to the chloroperoxidase family.</text>
</comment>
<proteinExistence type="inferred from homology"/>
<dbReference type="PROSITE" id="PS51405">
    <property type="entry name" value="HEME_HALOPEROXIDASE"/>
    <property type="match status" value="1"/>
</dbReference>
<dbReference type="SUPFAM" id="SSF47571">
    <property type="entry name" value="Cloroperoxidase"/>
    <property type="match status" value="1"/>
</dbReference>
<evidence type="ECO:0000256" key="5">
    <source>
        <dbReference type="ARBA" id="ARBA00023002"/>
    </source>
</evidence>
<dbReference type="GO" id="GO:0004601">
    <property type="term" value="F:peroxidase activity"/>
    <property type="evidence" value="ECO:0007669"/>
    <property type="project" value="UniProtKB-KW"/>
</dbReference>
<sequence length="317" mass="35612">MKPGLVAALFVLGTEAQNPFSWFADQAYCAFHKFPVFGPLLLKQGSAEFSKDKKCWWYHPLKLPPPPKKPPTFNVLDPRFDTYHPRGQNDSRCSCPALNTLANHGFLPHNGKNITIVDVVIATFEAFGVSPETSALIAADGFVEAKRKLDTSFDLEEFQTKEFGIEHDVSFSRKDSSEGDVSRLDPDAWNVTRTVMHGCKKIDGACFGRARLARIEHEKQRNPRTRYNKDAAAYGATEVGMLLGVYGTDVRGGLAEYCIRQLFEHEWIPKNHGCRPSKVTSKYDVTMKIALESLQVSPKLQNVSPFIKVNSLRNTRF</sequence>
<dbReference type="OrthoDB" id="407298at2759"/>
<dbReference type="PANTHER" id="PTHR33577:SF9">
    <property type="entry name" value="PEROXIDASE STCC"/>
    <property type="match status" value="1"/>
</dbReference>
<evidence type="ECO:0000313" key="11">
    <source>
        <dbReference type="Proteomes" id="UP000054481"/>
    </source>
</evidence>
<evidence type="ECO:0000256" key="3">
    <source>
        <dbReference type="ARBA" id="ARBA00022617"/>
    </source>
</evidence>
<keyword evidence="3" id="KW-0349">Heme</keyword>
<dbReference type="Gene3D" id="1.10.489.10">
    <property type="entry name" value="Chloroperoxidase-like"/>
    <property type="match status" value="1"/>
</dbReference>
<evidence type="ECO:0000256" key="1">
    <source>
        <dbReference type="ARBA" id="ARBA00001970"/>
    </source>
</evidence>
<dbReference type="GO" id="GO:0046872">
    <property type="term" value="F:metal ion binding"/>
    <property type="evidence" value="ECO:0007669"/>
    <property type="project" value="UniProtKB-KW"/>
</dbReference>
<dbReference type="InterPro" id="IPR000028">
    <property type="entry name" value="Chloroperoxidase"/>
</dbReference>
<evidence type="ECO:0000259" key="9">
    <source>
        <dbReference type="PROSITE" id="PS51405"/>
    </source>
</evidence>
<dbReference type="Proteomes" id="UP000054481">
    <property type="component" value="Unassembled WGS sequence"/>
</dbReference>
<keyword evidence="2" id="KW-0575">Peroxidase</keyword>
<keyword evidence="11" id="KW-1185">Reference proteome</keyword>
<evidence type="ECO:0000313" key="10">
    <source>
        <dbReference type="EMBL" id="KJZ71535.1"/>
    </source>
</evidence>
<evidence type="ECO:0000256" key="6">
    <source>
        <dbReference type="ARBA" id="ARBA00023004"/>
    </source>
</evidence>
<protein>
    <recommendedName>
        <fullName evidence="9">Heme haloperoxidase family profile domain-containing protein</fullName>
    </recommendedName>
</protein>
<accession>A0A0F7ZLX1</accession>